<dbReference type="RefSeq" id="WP_368408964.1">
    <property type="nucleotide sequence ID" value="NZ_JALLGW010000001.1"/>
</dbReference>
<dbReference type="InterPro" id="IPR029063">
    <property type="entry name" value="SAM-dependent_MTases_sf"/>
</dbReference>
<comment type="subcellular location">
    <subcellularLocation>
        <location evidence="1 9">Cytoplasm</location>
    </subcellularLocation>
</comment>
<keyword evidence="4 9" id="KW-0489">Methyltransferase</keyword>
<evidence type="ECO:0000256" key="7">
    <source>
        <dbReference type="ARBA" id="ARBA00025330"/>
    </source>
</evidence>
<name>A0ABD5RJU6_9EURY</name>
<dbReference type="GO" id="GO:0005737">
    <property type="term" value="C:cytoplasm"/>
    <property type="evidence" value="ECO:0007669"/>
    <property type="project" value="UniProtKB-SubCell"/>
</dbReference>
<reference evidence="11 12" key="1">
    <citation type="journal article" date="2019" name="Int. J. Syst. Evol. Microbiol.">
        <title>The Global Catalogue of Microorganisms (GCM) 10K type strain sequencing project: providing services to taxonomists for standard genome sequencing and annotation.</title>
        <authorList>
            <consortium name="The Broad Institute Genomics Platform"/>
            <consortium name="The Broad Institute Genome Sequencing Center for Infectious Disease"/>
            <person name="Wu L."/>
            <person name="Ma J."/>
        </authorList>
    </citation>
    <scope>NUCLEOTIDE SEQUENCE [LARGE SCALE GENOMIC DNA]</scope>
    <source>
        <strain evidence="11 12">CGMCC 1.12543</strain>
    </source>
</reference>
<dbReference type="CDD" id="cd02440">
    <property type="entry name" value="AdoMet_MTases"/>
    <property type="match status" value="1"/>
</dbReference>
<evidence type="ECO:0000313" key="11">
    <source>
        <dbReference type="EMBL" id="MFC5970803.1"/>
    </source>
</evidence>
<keyword evidence="6 9" id="KW-0949">S-adenosyl-L-methionine</keyword>
<comment type="function">
    <text evidence="7 9">Catalyzes the methyl esterification of L-isoaspartyl residues in peptides and proteins that result from spontaneous decomposition of normal L-aspartyl and L-asparaginyl residues. It plays a role in the repair and/or degradation of damaged proteins.</text>
</comment>
<evidence type="ECO:0000256" key="5">
    <source>
        <dbReference type="ARBA" id="ARBA00022679"/>
    </source>
</evidence>
<dbReference type="Pfam" id="PF01135">
    <property type="entry name" value="PCMT"/>
    <property type="match status" value="1"/>
</dbReference>
<dbReference type="NCBIfam" id="TIGR00080">
    <property type="entry name" value="pimt"/>
    <property type="match status" value="1"/>
</dbReference>
<dbReference type="Gene3D" id="3.40.50.150">
    <property type="entry name" value="Vaccinia Virus protein VP39"/>
    <property type="match status" value="1"/>
</dbReference>
<dbReference type="SUPFAM" id="SSF53335">
    <property type="entry name" value="S-adenosyl-L-methionine-dependent methyltransferases"/>
    <property type="match status" value="1"/>
</dbReference>
<dbReference type="InterPro" id="IPR000682">
    <property type="entry name" value="PCMT"/>
</dbReference>
<keyword evidence="5 9" id="KW-0808">Transferase</keyword>
<dbReference type="PANTHER" id="PTHR11579">
    <property type="entry name" value="PROTEIN-L-ISOASPARTATE O-METHYLTRANSFERASE"/>
    <property type="match status" value="1"/>
</dbReference>
<gene>
    <name evidence="9" type="primary">pcm</name>
    <name evidence="11" type="ORF">ACFPYI_05600</name>
</gene>
<evidence type="ECO:0000256" key="1">
    <source>
        <dbReference type="ARBA" id="ARBA00004496"/>
    </source>
</evidence>
<dbReference type="GO" id="GO:0004719">
    <property type="term" value="F:protein-L-isoaspartate (D-aspartate) O-methyltransferase activity"/>
    <property type="evidence" value="ECO:0007669"/>
    <property type="project" value="UniProtKB-UniRule"/>
</dbReference>
<sequence length="228" mass="24588">MSDDTDDATGDDATGGDGTDERFRDARNRLLDALRESGRVQRESVLEALGRVPRHEFLPADQRDAAYEDRPLPIGQGQTVSAPHMVAIMADHLALSPGDRVLEVGTGCGYHAAVTAELVGGEHVYSVEYHGDLANRARDTLSRLGYDVHVRTGDGREGWAEHAPYDAVYATCAPADLPDSLVDQLAPGGTLVAPVGDDSQRLVVVEKDTDEDVSRRAEGRVRFVPMQG</sequence>
<dbReference type="EMBL" id="JBHSQH010000001">
    <property type="protein sequence ID" value="MFC5970803.1"/>
    <property type="molecule type" value="Genomic_DNA"/>
</dbReference>
<proteinExistence type="inferred from homology"/>
<evidence type="ECO:0000256" key="8">
    <source>
        <dbReference type="ARBA" id="ARBA00029295"/>
    </source>
</evidence>
<comment type="catalytic activity">
    <reaction evidence="8 9">
        <text>[protein]-L-isoaspartate + S-adenosyl-L-methionine = [protein]-L-isoaspartate alpha-methyl ester + S-adenosyl-L-homocysteine</text>
        <dbReference type="Rhea" id="RHEA:12705"/>
        <dbReference type="Rhea" id="RHEA-COMP:12143"/>
        <dbReference type="Rhea" id="RHEA-COMP:12144"/>
        <dbReference type="ChEBI" id="CHEBI:57856"/>
        <dbReference type="ChEBI" id="CHEBI:59789"/>
        <dbReference type="ChEBI" id="CHEBI:90596"/>
        <dbReference type="ChEBI" id="CHEBI:90598"/>
        <dbReference type="EC" id="2.1.1.77"/>
    </reaction>
</comment>
<dbReference type="Proteomes" id="UP001596099">
    <property type="component" value="Unassembled WGS sequence"/>
</dbReference>
<keyword evidence="12" id="KW-1185">Reference proteome</keyword>
<feature type="compositionally biased region" description="Acidic residues" evidence="10">
    <location>
        <begin position="1"/>
        <end position="10"/>
    </location>
</feature>
<dbReference type="EC" id="2.1.1.77" evidence="9"/>
<feature type="region of interest" description="Disordered" evidence="10">
    <location>
        <begin position="1"/>
        <end position="24"/>
    </location>
</feature>
<evidence type="ECO:0000256" key="10">
    <source>
        <dbReference type="SAM" id="MobiDB-lite"/>
    </source>
</evidence>
<keyword evidence="3 9" id="KW-0963">Cytoplasm</keyword>
<dbReference type="AlphaFoldDB" id="A0ABD5RJU6"/>
<comment type="similarity">
    <text evidence="2 9">Belongs to the methyltransferase superfamily. L-isoaspartyl/D-aspartyl protein methyltransferase family.</text>
</comment>
<evidence type="ECO:0000256" key="3">
    <source>
        <dbReference type="ARBA" id="ARBA00022490"/>
    </source>
</evidence>
<dbReference type="GO" id="GO:0030091">
    <property type="term" value="P:protein repair"/>
    <property type="evidence" value="ECO:0007669"/>
    <property type="project" value="UniProtKB-UniRule"/>
</dbReference>
<dbReference type="FunFam" id="3.40.50.150:FF:000010">
    <property type="entry name" value="Protein-L-isoaspartate O-methyltransferase"/>
    <property type="match status" value="1"/>
</dbReference>
<accession>A0ABD5RJU6</accession>
<dbReference type="NCBIfam" id="NF001453">
    <property type="entry name" value="PRK00312.1"/>
    <property type="match status" value="1"/>
</dbReference>
<evidence type="ECO:0000256" key="4">
    <source>
        <dbReference type="ARBA" id="ARBA00022603"/>
    </source>
</evidence>
<dbReference type="PANTHER" id="PTHR11579:SF0">
    <property type="entry name" value="PROTEIN-L-ISOASPARTATE(D-ASPARTATE) O-METHYLTRANSFERASE"/>
    <property type="match status" value="1"/>
</dbReference>
<evidence type="ECO:0000313" key="12">
    <source>
        <dbReference type="Proteomes" id="UP001596099"/>
    </source>
</evidence>
<evidence type="ECO:0000256" key="6">
    <source>
        <dbReference type="ARBA" id="ARBA00022691"/>
    </source>
</evidence>
<dbReference type="HAMAP" id="MF_00090">
    <property type="entry name" value="PIMT"/>
    <property type="match status" value="1"/>
</dbReference>
<evidence type="ECO:0000256" key="9">
    <source>
        <dbReference type="HAMAP-Rule" id="MF_00090"/>
    </source>
</evidence>
<dbReference type="GO" id="GO:0032259">
    <property type="term" value="P:methylation"/>
    <property type="evidence" value="ECO:0007669"/>
    <property type="project" value="UniProtKB-KW"/>
</dbReference>
<comment type="caution">
    <text evidence="11">The sequence shown here is derived from an EMBL/GenBank/DDBJ whole genome shotgun (WGS) entry which is preliminary data.</text>
</comment>
<evidence type="ECO:0000256" key="2">
    <source>
        <dbReference type="ARBA" id="ARBA00005369"/>
    </source>
</evidence>
<protein>
    <recommendedName>
        <fullName evidence="9">Protein-L-isoaspartate O-methyltransferase</fullName>
        <ecNumber evidence="9">2.1.1.77</ecNumber>
    </recommendedName>
    <alternativeName>
        <fullName evidence="9">L-isoaspartyl protein carboxyl methyltransferase</fullName>
    </alternativeName>
    <alternativeName>
        <fullName evidence="9">Protein L-isoaspartyl methyltransferase</fullName>
    </alternativeName>
    <alternativeName>
        <fullName evidence="9">Protein-beta-aspartate methyltransferase</fullName>
        <shortName evidence="9">PIMT</shortName>
    </alternativeName>
</protein>
<organism evidence="11 12">
    <name type="scientific">Halomarina salina</name>
    <dbReference type="NCBI Taxonomy" id="1872699"/>
    <lineage>
        <taxon>Archaea</taxon>
        <taxon>Methanobacteriati</taxon>
        <taxon>Methanobacteriota</taxon>
        <taxon>Stenosarchaea group</taxon>
        <taxon>Halobacteria</taxon>
        <taxon>Halobacteriales</taxon>
        <taxon>Natronomonadaceae</taxon>
        <taxon>Halomarina</taxon>
    </lineage>
</organism>
<feature type="active site" evidence="9">
    <location>
        <position position="81"/>
    </location>
</feature>